<comment type="subcellular location">
    <subcellularLocation>
        <location evidence="1">Cell membrane</location>
        <topology evidence="1">Multi-pass membrane protein</topology>
    </subcellularLocation>
</comment>
<dbReference type="InterPro" id="IPR036259">
    <property type="entry name" value="MFS_trans_sf"/>
</dbReference>
<feature type="transmembrane region" description="Helical" evidence="6">
    <location>
        <begin position="375"/>
        <end position="394"/>
    </location>
</feature>
<feature type="transmembrane region" description="Helical" evidence="6">
    <location>
        <begin position="400"/>
        <end position="420"/>
    </location>
</feature>
<keyword evidence="3 6" id="KW-0812">Transmembrane</keyword>
<keyword evidence="9" id="KW-1185">Reference proteome</keyword>
<dbReference type="EMBL" id="CP104013">
    <property type="protein sequence ID" value="UYP46554.1"/>
    <property type="molecule type" value="Genomic_DNA"/>
</dbReference>
<feature type="transmembrane region" description="Helical" evidence="6">
    <location>
        <begin position="314"/>
        <end position="332"/>
    </location>
</feature>
<feature type="transmembrane region" description="Helical" evidence="6">
    <location>
        <begin position="338"/>
        <end position="355"/>
    </location>
</feature>
<dbReference type="CDD" id="cd17325">
    <property type="entry name" value="MFS_MdtG_SLC18_like"/>
    <property type="match status" value="1"/>
</dbReference>
<evidence type="ECO:0000256" key="5">
    <source>
        <dbReference type="ARBA" id="ARBA00023136"/>
    </source>
</evidence>
<evidence type="ECO:0000256" key="3">
    <source>
        <dbReference type="ARBA" id="ARBA00022692"/>
    </source>
</evidence>
<dbReference type="PANTHER" id="PTHR43124">
    <property type="entry name" value="PURINE EFFLUX PUMP PBUE"/>
    <property type="match status" value="1"/>
</dbReference>
<name>A0ABY6HSS1_9ARCH</name>
<protein>
    <submittedName>
        <fullName evidence="8">Multidrug resistance protein MdtG</fullName>
    </submittedName>
</protein>
<evidence type="ECO:0000256" key="4">
    <source>
        <dbReference type="ARBA" id="ARBA00022989"/>
    </source>
</evidence>
<evidence type="ECO:0000259" key="7">
    <source>
        <dbReference type="PROSITE" id="PS50850"/>
    </source>
</evidence>
<keyword evidence="4 6" id="KW-1133">Transmembrane helix</keyword>
<keyword evidence="5 6" id="KW-0472">Membrane</keyword>
<feature type="transmembrane region" description="Helical" evidence="6">
    <location>
        <begin position="131"/>
        <end position="152"/>
    </location>
</feature>
<evidence type="ECO:0000313" key="9">
    <source>
        <dbReference type="Proteomes" id="UP001208689"/>
    </source>
</evidence>
<feature type="transmembrane region" description="Helical" evidence="6">
    <location>
        <begin position="164"/>
        <end position="187"/>
    </location>
</feature>
<dbReference type="Proteomes" id="UP001208689">
    <property type="component" value="Chromosome"/>
</dbReference>
<feature type="transmembrane region" description="Helical" evidence="6">
    <location>
        <begin position="75"/>
        <end position="95"/>
    </location>
</feature>
<evidence type="ECO:0000313" key="8">
    <source>
        <dbReference type="EMBL" id="UYP46554.1"/>
    </source>
</evidence>
<feature type="transmembrane region" description="Helical" evidence="6">
    <location>
        <begin position="42"/>
        <end position="63"/>
    </location>
</feature>
<proteinExistence type="predicted"/>
<dbReference type="PROSITE" id="PS50850">
    <property type="entry name" value="MFS"/>
    <property type="match status" value="1"/>
</dbReference>
<keyword evidence="2" id="KW-1003">Cell membrane</keyword>
<evidence type="ECO:0000256" key="1">
    <source>
        <dbReference type="ARBA" id="ARBA00004651"/>
    </source>
</evidence>
<dbReference type="Gene3D" id="1.20.1250.20">
    <property type="entry name" value="MFS general substrate transporter like domains"/>
    <property type="match status" value="1"/>
</dbReference>
<dbReference type="InterPro" id="IPR005829">
    <property type="entry name" value="Sugar_transporter_CS"/>
</dbReference>
<dbReference type="PROSITE" id="PS00216">
    <property type="entry name" value="SUGAR_TRANSPORT_1"/>
    <property type="match status" value="1"/>
</dbReference>
<feature type="transmembrane region" description="Helical" evidence="6">
    <location>
        <begin position="107"/>
        <end position="125"/>
    </location>
</feature>
<dbReference type="SUPFAM" id="SSF103473">
    <property type="entry name" value="MFS general substrate transporter"/>
    <property type="match status" value="1"/>
</dbReference>
<dbReference type="InterPro" id="IPR011701">
    <property type="entry name" value="MFS"/>
</dbReference>
<dbReference type="InterPro" id="IPR020846">
    <property type="entry name" value="MFS_dom"/>
</dbReference>
<evidence type="ECO:0000256" key="6">
    <source>
        <dbReference type="SAM" id="Phobius"/>
    </source>
</evidence>
<dbReference type="PANTHER" id="PTHR43124:SF3">
    <property type="entry name" value="CHLORAMPHENICOL EFFLUX PUMP RV0191"/>
    <property type="match status" value="1"/>
</dbReference>
<feature type="transmembrane region" description="Helical" evidence="6">
    <location>
        <begin position="247"/>
        <end position="278"/>
    </location>
</feature>
<gene>
    <name evidence="8" type="ORF">NEF87_002839</name>
</gene>
<sequence>MRFKNPYPFKPSKIHLFVEKVVKKKTTNQSINYGSLRTRAIIGLYIAVFICSFAGMINDVIMARFLPVEFSSDSAVFGMTFTMFSLGKLIMMVPLAKISDKFGRKSLLIFAFGIYSVGTFLAGVAQSIEQFLFFRFLKGMSSFEGIALALINDYFKEGERGKPIAFLFTSLGIGSLLGTLTGGFFLNWFEFRYAFYILGLITFVSVLSVLVLIKNPKKINGRNRNSTKTQRNFNKSKLKLLLQNKNFILGILIGTIITFIYSGLSSYTLFILLIYFAVENQQSGIFLLPATGAYILFSLTWGHNEKTIKILKRGLPILAIFFSFFIVLRIFIQVYIFILLLVLCFASLGVLMPAIDNFESNLVPHSIKGEALGLYRSITLIGSVIGSTIIGYIGSIFWEFAPFLLMGIFSLLGFIITILIKTSAPSPVSNS</sequence>
<feature type="transmembrane region" description="Helical" evidence="6">
    <location>
        <begin position="193"/>
        <end position="213"/>
    </location>
</feature>
<feature type="domain" description="Major facilitator superfamily (MFS) profile" evidence="7">
    <location>
        <begin position="40"/>
        <end position="425"/>
    </location>
</feature>
<accession>A0ABY6HSS1</accession>
<reference evidence="8" key="1">
    <citation type="submission" date="2022-09" db="EMBL/GenBank/DDBJ databases">
        <title>Actin cytoskeleton and complex cell architecture in an #Asgard archaeon.</title>
        <authorList>
            <person name="Ponce Toledo R.I."/>
            <person name="Schleper C."/>
            <person name="Rodrigues Oliveira T."/>
            <person name="Wollweber F."/>
            <person name="Xu J."/>
            <person name="Rittmann S."/>
            <person name="Klingl A."/>
            <person name="Pilhofer M."/>
        </authorList>
    </citation>
    <scope>NUCLEOTIDE SEQUENCE</scope>
    <source>
        <strain evidence="8">B-35</strain>
    </source>
</reference>
<feature type="transmembrane region" description="Helical" evidence="6">
    <location>
        <begin position="284"/>
        <end position="302"/>
    </location>
</feature>
<evidence type="ECO:0000256" key="2">
    <source>
        <dbReference type="ARBA" id="ARBA00022475"/>
    </source>
</evidence>
<organism evidence="8 9">
    <name type="scientific">Candidatus Lokiarchaeum ossiferum</name>
    <dbReference type="NCBI Taxonomy" id="2951803"/>
    <lineage>
        <taxon>Archaea</taxon>
        <taxon>Promethearchaeati</taxon>
        <taxon>Promethearchaeota</taxon>
        <taxon>Promethearchaeia</taxon>
        <taxon>Promethearchaeales</taxon>
        <taxon>Promethearchaeaceae</taxon>
        <taxon>Candidatus Lokiarchaeum</taxon>
    </lineage>
</organism>
<dbReference type="Pfam" id="PF07690">
    <property type="entry name" value="MFS_1"/>
    <property type="match status" value="1"/>
</dbReference>
<dbReference type="InterPro" id="IPR050189">
    <property type="entry name" value="MFS_Efflux_Transporters"/>
</dbReference>